<dbReference type="RefSeq" id="WP_058847027.1">
    <property type="nucleotide sequence ID" value="NZ_LOCL01000029.1"/>
</dbReference>
<name>A0A0W7X8J2_9ACTN</name>
<evidence type="ECO:0000313" key="3">
    <source>
        <dbReference type="Proteomes" id="UP000054804"/>
    </source>
</evidence>
<gene>
    <name evidence="2" type="ORF">AT728_07485</name>
</gene>
<dbReference type="EMBL" id="LOCL01000029">
    <property type="protein sequence ID" value="KUF18867.1"/>
    <property type="molecule type" value="Genomic_DNA"/>
</dbReference>
<dbReference type="AlphaFoldDB" id="A0A0W7X8J2"/>
<protein>
    <submittedName>
        <fullName evidence="2">Uncharacterized protein</fullName>
    </submittedName>
</protein>
<accession>A0A0W7X8J2</accession>
<evidence type="ECO:0000313" key="2">
    <source>
        <dbReference type="EMBL" id="KUF18867.1"/>
    </source>
</evidence>
<evidence type="ECO:0000256" key="1">
    <source>
        <dbReference type="SAM" id="MobiDB-lite"/>
    </source>
</evidence>
<comment type="caution">
    <text evidence="2">The sequence shown here is derived from an EMBL/GenBank/DDBJ whole genome shotgun (WGS) entry which is preliminary data.</text>
</comment>
<dbReference type="Proteomes" id="UP000054804">
    <property type="component" value="Unassembled WGS sequence"/>
</dbReference>
<keyword evidence="3" id="KW-1185">Reference proteome</keyword>
<feature type="region of interest" description="Disordered" evidence="1">
    <location>
        <begin position="87"/>
        <end position="109"/>
    </location>
</feature>
<proteinExistence type="predicted"/>
<organism evidence="2 3">
    <name type="scientific">Streptomyces silvensis</name>
    <dbReference type="NCBI Taxonomy" id="1765722"/>
    <lineage>
        <taxon>Bacteria</taxon>
        <taxon>Bacillati</taxon>
        <taxon>Actinomycetota</taxon>
        <taxon>Actinomycetes</taxon>
        <taxon>Kitasatosporales</taxon>
        <taxon>Streptomycetaceae</taxon>
        <taxon>Streptomyces</taxon>
    </lineage>
</organism>
<sequence length="109" mass="11884">MSENTAAQAQAQENEAMGTAYIVAALGEQELRVKEMGQWRPSYLRALREGDFDTWAAGALHEEDAPLFVDLDATFDEIAAFTAEVMTKAGEEPGKSGGSSKSSKRTRKR</sequence>
<dbReference type="OrthoDB" id="4256099at2"/>
<reference evidence="2 3" key="1">
    <citation type="submission" date="2015-12" db="EMBL/GenBank/DDBJ databases">
        <title>Draft genome sequence of Streptomyces silvensis ATCC 53525, a producer of novel hormone antagonists.</title>
        <authorList>
            <person name="Johnston C.W."/>
            <person name="Li Y."/>
            <person name="Magarvey N.A."/>
        </authorList>
    </citation>
    <scope>NUCLEOTIDE SEQUENCE [LARGE SCALE GENOMIC DNA]</scope>
    <source>
        <strain evidence="2 3">ATCC 53525</strain>
    </source>
</reference>
<dbReference type="STRING" id="1765722.AT728_07485"/>